<evidence type="ECO:0000256" key="1">
    <source>
        <dbReference type="SAM" id="SignalP"/>
    </source>
</evidence>
<keyword evidence="1" id="KW-0732">Signal</keyword>
<accession>A0A2M4D7C5</accession>
<sequence length="67" mass="7534">MMLLLKLLLAAVKRRYGSRIEIETVRICLSPNVRRIDAVGRRVRATVLDAATTASRQIGRQRRASEG</sequence>
<reference evidence="2" key="1">
    <citation type="submission" date="2018-01" db="EMBL/GenBank/DDBJ databases">
        <title>An insight into the sialome of Amazonian anophelines.</title>
        <authorList>
            <person name="Ribeiro J.M."/>
            <person name="Scarpassa V."/>
            <person name="Calvo E."/>
        </authorList>
    </citation>
    <scope>NUCLEOTIDE SEQUENCE</scope>
</reference>
<evidence type="ECO:0000313" key="2">
    <source>
        <dbReference type="EMBL" id="MBW73475.1"/>
    </source>
</evidence>
<proteinExistence type="predicted"/>
<feature type="chain" id="PRO_5014604374" evidence="1">
    <location>
        <begin position="18"/>
        <end position="67"/>
    </location>
</feature>
<dbReference type="EMBL" id="GGFL01009297">
    <property type="protein sequence ID" value="MBW73475.1"/>
    <property type="molecule type" value="Transcribed_RNA"/>
</dbReference>
<dbReference type="AlphaFoldDB" id="A0A2M4D7C5"/>
<protein>
    <submittedName>
        <fullName evidence="2">Putative secreted protein</fullName>
    </submittedName>
</protein>
<feature type="signal peptide" evidence="1">
    <location>
        <begin position="1"/>
        <end position="17"/>
    </location>
</feature>
<name>A0A2M4D7C5_ANODA</name>
<organism evidence="2">
    <name type="scientific">Anopheles darlingi</name>
    <name type="common">Mosquito</name>
    <dbReference type="NCBI Taxonomy" id="43151"/>
    <lineage>
        <taxon>Eukaryota</taxon>
        <taxon>Metazoa</taxon>
        <taxon>Ecdysozoa</taxon>
        <taxon>Arthropoda</taxon>
        <taxon>Hexapoda</taxon>
        <taxon>Insecta</taxon>
        <taxon>Pterygota</taxon>
        <taxon>Neoptera</taxon>
        <taxon>Endopterygota</taxon>
        <taxon>Diptera</taxon>
        <taxon>Nematocera</taxon>
        <taxon>Culicoidea</taxon>
        <taxon>Culicidae</taxon>
        <taxon>Anophelinae</taxon>
        <taxon>Anopheles</taxon>
    </lineage>
</organism>